<dbReference type="PANTHER" id="PTHR41324">
    <property type="entry name" value="MEMBRANE PROTEIN-RELATED"/>
    <property type="match status" value="1"/>
</dbReference>
<evidence type="ECO:0000313" key="2">
    <source>
        <dbReference type="EMBL" id="SFE38647.1"/>
    </source>
</evidence>
<keyword evidence="1" id="KW-1133">Transmembrane helix</keyword>
<evidence type="ECO:0000256" key="1">
    <source>
        <dbReference type="SAM" id="Phobius"/>
    </source>
</evidence>
<feature type="transmembrane region" description="Helical" evidence="1">
    <location>
        <begin position="252"/>
        <end position="274"/>
    </location>
</feature>
<organism evidence="2 3">
    <name type="scientific">Succiniclasticum ruminis DSM 9236</name>
    <dbReference type="NCBI Taxonomy" id="1123323"/>
    <lineage>
        <taxon>Bacteria</taxon>
        <taxon>Bacillati</taxon>
        <taxon>Bacillota</taxon>
        <taxon>Negativicutes</taxon>
        <taxon>Acidaminococcales</taxon>
        <taxon>Acidaminococcaceae</taxon>
        <taxon>Succiniclasticum</taxon>
    </lineage>
</organism>
<dbReference type="Pfam" id="PF09991">
    <property type="entry name" value="DUF2232"/>
    <property type="match status" value="1"/>
</dbReference>
<keyword evidence="3" id="KW-1185">Reference proteome</keyword>
<dbReference type="InterPro" id="IPR018710">
    <property type="entry name" value="DUF2232"/>
</dbReference>
<gene>
    <name evidence="2" type="ORF">SAMN05216245_10538</name>
</gene>
<feature type="transmembrane region" description="Helical" evidence="1">
    <location>
        <begin position="286"/>
        <end position="310"/>
    </location>
</feature>
<feature type="transmembrane region" description="Helical" evidence="1">
    <location>
        <begin position="12"/>
        <end position="31"/>
    </location>
</feature>
<dbReference type="OrthoDB" id="2987886at2"/>
<reference evidence="2 3" key="1">
    <citation type="submission" date="2016-10" db="EMBL/GenBank/DDBJ databases">
        <authorList>
            <person name="de Groot N.N."/>
        </authorList>
    </citation>
    <scope>NUCLEOTIDE SEQUENCE [LARGE SCALE GENOMIC DNA]</scope>
    <source>
        <strain evidence="2 3">DSM 9236</strain>
    </source>
</reference>
<dbReference type="PANTHER" id="PTHR41324:SF1">
    <property type="entry name" value="DUF2232 DOMAIN-CONTAINING PROTEIN"/>
    <property type="match status" value="1"/>
</dbReference>
<feature type="transmembrane region" description="Helical" evidence="1">
    <location>
        <begin position="106"/>
        <end position="129"/>
    </location>
</feature>
<name>A0A1I2A4C3_9FIRM</name>
<dbReference type="EMBL" id="FONL01000005">
    <property type="protein sequence ID" value="SFE38647.1"/>
    <property type="molecule type" value="Genomic_DNA"/>
</dbReference>
<accession>A0A1I2A4C3</accession>
<keyword evidence="1" id="KW-0812">Transmembrane</keyword>
<feature type="transmembrane region" description="Helical" evidence="1">
    <location>
        <begin position="219"/>
        <end position="240"/>
    </location>
</feature>
<dbReference type="RefSeq" id="WP_143089400.1">
    <property type="nucleotide sequence ID" value="NZ_FONL01000005.1"/>
</dbReference>
<feature type="transmembrane region" description="Helical" evidence="1">
    <location>
        <begin position="178"/>
        <end position="199"/>
    </location>
</feature>
<dbReference type="AlphaFoldDB" id="A0A1I2A4C3"/>
<keyword evidence="1" id="KW-0472">Membrane</keyword>
<dbReference type="Proteomes" id="UP000198896">
    <property type="component" value="Unassembled WGS sequence"/>
</dbReference>
<dbReference type="STRING" id="1123323.SAMN05216245_10538"/>
<feature type="transmembrane region" description="Helical" evidence="1">
    <location>
        <begin position="37"/>
        <end position="55"/>
    </location>
</feature>
<sequence length="330" mass="36936">MALTYRRRTSAMVEGAICAAIAIVFNLLFAYVPFMGIILNLIMPLPLVVCGMRNGMRWSIMAAVVSTVLVAMTVNPIHALFYIGVYGVMGVVLGECMHRHLPAQKLLLYASIGALASIGINMLLALYVMGIHPVDMMFQSLDDAIPQIAASFNTGKMTPEQSAAFTAQMTEMVSMIKIILPGAMLLMAPILVMINYWVARRILARTGETFPEFPPVDEWSFPPVVALVYVAALFGIQFFVNDRTHIGYTICANVWAICSMLLMVQGLVFIYWYLKTHSKPLWWMRIIIPVSMFISLVGLLVTYVGAYDILFDARRLRTKKYAAEREQKKK</sequence>
<feature type="transmembrane region" description="Helical" evidence="1">
    <location>
        <begin position="62"/>
        <end position="86"/>
    </location>
</feature>
<proteinExistence type="predicted"/>
<protein>
    <submittedName>
        <fullName evidence="2">Uncharacterized conserved protein YybS, DUF2232 family</fullName>
    </submittedName>
</protein>
<evidence type="ECO:0000313" key="3">
    <source>
        <dbReference type="Proteomes" id="UP000198896"/>
    </source>
</evidence>